<dbReference type="PROSITE" id="PS01223">
    <property type="entry name" value="PROA"/>
    <property type="match status" value="1"/>
</dbReference>
<dbReference type="CDD" id="cd07079">
    <property type="entry name" value="ALDH_F18-19_ProA-GPR"/>
    <property type="match status" value="1"/>
</dbReference>
<dbReference type="RefSeq" id="WP_156353504.1">
    <property type="nucleotide sequence ID" value="NZ_CACRST010000010.1"/>
</dbReference>
<keyword evidence="2 7" id="KW-0028">Amino-acid biosynthesis</keyword>
<keyword evidence="5 7" id="KW-0560">Oxidoreductase</keyword>
<dbReference type="NCBIfam" id="NF001221">
    <property type="entry name" value="PRK00197.1"/>
    <property type="match status" value="1"/>
</dbReference>
<dbReference type="InterPro" id="IPR012134">
    <property type="entry name" value="Glu-5-SA_DH"/>
</dbReference>
<dbReference type="GO" id="GO:0055129">
    <property type="term" value="P:L-proline biosynthetic process"/>
    <property type="evidence" value="ECO:0007669"/>
    <property type="project" value="UniProtKB-UniRule"/>
</dbReference>
<dbReference type="InterPro" id="IPR016163">
    <property type="entry name" value="Ald_DH_C"/>
</dbReference>
<dbReference type="InterPro" id="IPR016162">
    <property type="entry name" value="Ald_DH_N"/>
</dbReference>
<accession>A0A6N2SNY7</accession>
<comment type="catalytic activity">
    <reaction evidence="6 7">
        <text>L-glutamate 5-semialdehyde + phosphate + NADP(+) = L-glutamyl 5-phosphate + NADPH + H(+)</text>
        <dbReference type="Rhea" id="RHEA:19541"/>
        <dbReference type="ChEBI" id="CHEBI:15378"/>
        <dbReference type="ChEBI" id="CHEBI:43474"/>
        <dbReference type="ChEBI" id="CHEBI:57783"/>
        <dbReference type="ChEBI" id="CHEBI:58066"/>
        <dbReference type="ChEBI" id="CHEBI:58274"/>
        <dbReference type="ChEBI" id="CHEBI:58349"/>
        <dbReference type="EC" id="1.2.1.41"/>
    </reaction>
</comment>
<comment type="function">
    <text evidence="7">Catalyzes the NADPH-dependent reduction of L-glutamate 5-phosphate into L-glutamate 5-semialdehyde and phosphate. The product spontaneously undergoes cyclization to form 1-pyrroline-5-carboxylate.</text>
</comment>
<dbReference type="Gene3D" id="3.40.605.10">
    <property type="entry name" value="Aldehyde Dehydrogenase, Chain A, domain 1"/>
    <property type="match status" value="1"/>
</dbReference>
<dbReference type="PANTHER" id="PTHR11063:SF8">
    <property type="entry name" value="DELTA-1-PYRROLINE-5-CARBOXYLATE SYNTHASE"/>
    <property type="match status" value="1"/>
</dbReference>
<evidence type="ECO:0000259" key="8">
    <source>
        <dbReference type="Pfam" id="PF00171"/>
    </source>
</evidence>
<dbReference type="PANTHER" id="PTHR11063">
    <property type="entry name" value="GLUTAMATE SEMIALDEHYDE DEHYDROGENASE"/>
    <property type="match status" value="1"/>
</dbReference>
<dbReference type="InterPro" id="IPR015590">
    <property type="entry name" value="Aldehyde_DH_dom"/>
</dbReference>
<dbReference type="InterPro" id="IPR016161">
    <property type="entry name" value="Ald_DH/histidinol_DH"/>
</dbReference>
<dbReference type="EC" id="1.2.1.41" evidence="7"/>
<proteinExistence type="inferred from homology"/>
<comment type="similarity">
    <text evidence="7">Belongs to the gamma-glutamyl phosphate reductase family.</text>
</comment>
<evidence type="ECO:0000256" key="4">
    <source>
        <dbReference type="ARBA" id="ARBA00022857"/>
    </source>
</evidence>
<dbReference type="SUPFAM" id="SSF53720">
    <property type="entry name" value="ALDH-like"/>
    <property type="match status" value="1"/>
</dbReference>
<dbReference type="Pfam" id="PF00171">
    <property type="entry name" value="Aldedh"/>
    <property type="match status" value="2"/>
</dbReference>
<dbReference type="PIRSF" id="PIRSF000151">
    <property type="entry name" value="GPR"/>
    <property type="match status" value="1"/>
</dbReference>
<evidence type="ECO:0000313" key="9">
    <source>
        <dbReference type="EMBL" id="VYS93315.1"/>
    </source>
</evidence>
<gene>
    <name evidence="9" type="primary">proA_1</name>
    <name evidence="7" type="synonym">proA</name>
    <name evidence="9" type="ORF">BGLFYP119_01162</name>
</gene>
<dbReference type="InterPro" id="IPR000965">
    <property type="entry name" value="GPR_dom"/>
</dbReference>
<comment type="subcellular location">
    <subcellularLocation>
        <location evidence="7">Cytoplasm</location>
    </subcellularLocation>
</comment>
<evidence type="ECO:0000256" key="5">
    <source>
        <dbReference type="ARBA" id="ARBA00023002"/>
    </source>
</evidence>
<feature type="domain" description="Aldehyde dehydrogenase" evidence="8">
    <location>
        <begin position="316"/>
        <end position="378"/>
    </location>
</feature>
<name>A0A6N2SNY7_9FIRM</name>
<evidence type="ECO:0000256" key="7">
    <source>
        <dbReference type="HAMAP-Rule" id="MF_00412"/>
    </source>
</evidence>
<dbReference type="GO" id="GO:0004350">
    <property type="term" value="F:glutamate-5-semialdehyde dehydrogenase activity"/>
    <property type="evidence" value="ECO:0007669"/>
    <property type="project" value="UniProtKB-UniRule"/>
</dbReference>
<dbReference type="Gene3D" id="3.40.309.10">
    <property type="entry name" value="Aldehyde Dehydrogenase, Chain A, domain 2"/>
    <property type="match status" value="1"/>
</dbReference>
<protein>
    <recommendedName>
        <fullName evidence="7">Gamma-glutamyl phosphate reductase</fullName>
        <shortName evidence="7">GPR</shortName>
        <ecNumber evidence="7">1.2.1.41</ecNumber>
    </recommendedName>
    <alternativeName>
        <fullName evidence="7">Glutamate-5-semialdehyde dehydrogenase</fullName>
    </alternativeName>
    <alternativeName>
        <fullName evidence="7">Glutamyl-gamma-semialdehyde dehydrogenase</fullName>
        <shortName evidence="7">GSA dehydrogenase</shortName>
    </alternativeName>
</protein>
<dbReference type="HAMAP" id="MF_00412">
    <property type="entry name" value="ProA"/>
    <property type="match status" value="1"/>
</dbReference>
<dbReference type="FunFam" id="3.40.309.10:FF:000006">
    <property type="entry name" value="Gamma-glutamyl phosphate reductase"/>
    <property type="match status" value="1"/>
</dbReference>
<dbReference type="UniPathway" id="UPA00098">
    <property type="reaction ID" value="UER00360"/>
</dbReference>
<comment type="pathway">
    <text evidence="1 7">Amino-acid biosynthesis; L-proline biosynthesis; L-glutamate 5-semialdehyde from L-glutamate: step 2/2.</text>
</comment>
<evidence type="ECO:0000256" key="1">
    <source>
        <dbReference type="ARBA" id="ARBA00004985"/>
    </source>
</evidence>
<dbReference type="InterPro" id="IPR020593">
    <property type="entry name" value="G-glutamylP_reductase_CS"/>
</dbReference>
<keyword evidence="7" id="KW-0963">Cytoplasm</keyword>
<evidence type="ECO:0000256" key="2">
    <source>
        <dbReference type="ARBA" id="ARBA00022605"/>
    </source>
</evidence>
<dbReference type="EMBL" id="CACRST010000010">
    <property type="protein sequence ID" value="VYS93315.1"/>
    <property type="molecule type" value="Genomic_DNA"/>
</dbReference>
<dbReference type="GO" id="GO:0050661">
    <property type="term" value="F:NADP binding"/>
    <property type="evidence" value="ECO:0007669"/>
    <property type="project" value="InterPro"/>
</dbReference>
<sequence>MNEMLIELGKRAKAAENSLRTISTDKKNQVLSAVADHLVECADTLLAANAKDVENGKANHMPEGLIDRLLLTKERIQGMAEGLCQLVGLEDPIGEVTGMKKRPNGLLIGQKRVPLGVIGIIYEARPNVTADAFGLCFKTGNVVILKGGSDAIHSNKAIVDCIRETLAAQGITEDAIQLILDTSRETAGEFMKMNQYVDVLIPRGGKGLIRAVVNQSTIPVIETGTGNCHIYVDETADLDMAANIILNAKTQRVGVCNACESLLVHNSVKEKLLPVLAEKLKEKHVEMRADKEALSLMPGAVAATEEDWGTEYLDYILSIKIVYSVEEAIAHINQYNTGHSEAIITENYTHAQKFLDQVDAAAVYVNASTRFTDGFEFGYGAEIGISTQKLHARGPMGLLALTTTKYIIYGSGQTRP</sequence>
<evidence type="ECO:0000256" key="3">
    <source>
        <dbReference type="ARBA" id="ARBA00022650"/>
    </source>
</evidence>
<evidence type="ECO:0000256" key="6">
    <source>
        <dbReference type="ARBA" id="ARBA00049024"/>
    </source>
</evidence>
<keyword evidence="3 7" id="KW-0641">Proline biosynthesis</keyword>
<dbReference type="NCBIfam" id="TIGR00407">
    <property type="entry name" value="proA"/>
    <property type="match status" value="1"/>
</dbReference>
<feature type="domain" description="Aldehyde dehydrogenase" evidence="8">
    <location>
        <begin position="10"/>
        <end position="291"/>
    </location>
</feature>
<dbReference type="GO" id="GO:0005737">
    <property type="term" value="C:cytoplasm"/>
    <property type="evidence" value="ECO:0007669"/>
    <property type="project" value="UniProtKB-SubCell"/>
</dbReference>
<organism evidence="9">
    <name type="scientific">Blautia glucerasea</name>
    <dbReference type="NCBI Taxonomy" id="536633"/>
    <lineage>
        <taxon>Bacteria</taxon>
        <taxon>Bacillati</taxon>
        <taxon>Bacillota</taxon>
        <taxon>Clostridia</taxon>
        <taxon>Lachnospirales</taxon>
        <taxon>Lachnospiraceae</taxon>
        <taxon>Blautia</taxon>
    </lineage>
</organism>
<keyword evidence="4 7" id="KW-0521">NADP</keyword>
<dbReference type="AlphaFoldDB" id="A0A6N2SNY7"/>
<reference evidence="9" key="1">
    <citation type="submission" date="2019-11" db="EMBL/GenBank/DDBJ databases">
        <authorList>
            <person name="Feng L."/>
        </authorList>
    </citation>
    <scope>NUCLEOTIDE SEQUENCE</scope>
    <source>
        <strain evidence="9">BgluceraseaLFYP119</strain>
    </source>
</reference>